<dbReference type="InterPro" id="IPR016181">
    <property type="entry name" value="Acyl_CoA_acyltransferase"/>
</dbReference>
<evidence type="ECO:0000313" key="1">
    <source>
        <dbReference type="EMBL" id="AUN32794.1"/>
    </source>
</evidence>
<dbReference type="InterPro" id="IPR022050">
    <property type="entry name" value="T_hemolysin"/>
</dbReference>
<dbReference type="Proteomes" id="UP000234752">
    <property type="component" value="Chromosome eg_2"/>
</dbReference>
<protein>
    <recommendedName>
        <fullName evidence="3">Thermostable hemolysin</fullName>
    </recommendedName>
</protein>
<reference evidence="1 2" key="1">
    <citation type="submission" date="2017-12" db="EMBL/GenBank/DDBJ databases">
        <title>Genomes of bacteria within cyanobacterial aggregates.</title>
        <authorList>
            <person name="Cai H."/>
        </authorList>
    </citation>
    <scope>NUCLEOTIDE SEQUENCE [LARGE SCALE GENOMIC DNA]</scope>
    <source>
        <strain evidence="1 2">TH16</strain>
    </source>
</reference>
<proteinExistence type="predicted"/>
<sequence length="238" mass="25811">MLMRDDEGVRGSLRFDAERLGTLTRCRPAVVAITHNFAPERRRVEAMIRNTYAQTYGGDITITHPMLMSLRDADDHILAGVGFRPAGTGPLFLETYLDQPVETLIPDQPARGQVVEIGNLAAAEAGASYLLFMALAAYLHGQGYEKAVVTATRPLRRLFRQIGFDPVELGCATPDRVGPAAAAWGSYYANDPRVVCGNVAFGAESLDRFLAGDARQALPSFPTFPRLHPAISAPEVIA</sequence>
<accession>A0A2K9NI76</accession>
<keyword evidence="2" id="KW-1185">Reference proteome</keyword>
<evidence type="ECO:0008006" key="3">
    <source>
        <dbReference type="Google" id="ProtNLM"/>
    </source>
</evidence>
<dbReference type="Gene3D" id="3.40.630.30">
    <property type="match status" value="1"/>
</dbReference>
<dbReference type="Pfam" id="PF12261">
    <property type="entry name" value="T_hemolysin"/>
    <property type="match status" value="1"/>
</dbReference>
<dbReference type="AlphaFoldDB" id="A0A2K9NI76"/>
<gene>
    <name evidence="1" type="ORF">C0V82_21070</name>
</gene>
<organism evidence="1 2">
    <name type="scientific">Niveispirillum cyanobacteriorum</name>
    <dbReference type="NCBI Taxonomy" id="1612173"/>
    <lineage>
        <taxon>Bacteria</taxon>
        <taxon>Pseudomonadati</taxon>
        <taxon>Pseudomonadota</taxon>
        <taxon>Alphaproteobacteria</taxon>
        <taxon>Rhodospirillales</taxon>
        <taxon>Azospirillaceae</taxon>
        <taxon>Niveispirillum</taxon>
    </lineage>
</organism>
<evidence type="ECO:0000313" key="2">
    <source>
        <dbReference type="Proteomes" id="UP000234752"/>
    </source>
</evidence>
<dbReference type="KEGG" id="ncb:C0V82_21070"/>
<dbReference type="SUPFAM" id="SSF55729">
    <property type="entry name" value="Acyl-CoA N-acyltransferases (Nat)"/>
    <property type="match status" value="1"/>
</dbReference>
<dbReference type="EMBL" id="CP025612">
    <property type="protein sequence ID" value="AUN32794.1"/>
    <property type="molecule type" value="Genomic_DNA"/>
</dbReference>
<name>A0A2K9NI76_9PROT</name>